<protein>
    <submittedName>
        <fullName evidence="5">OmpA family protein</fullName>
    </submittedName>
</protein>
<dbReference type="InterPro" id="IPR050330">
    <property type="entry name" value="Bact_OuterMem_StrucFunc"/>
</dbReference>
<dbReference type="Pfam" id="PF00691">
    <property type="entry name" value="OmpA"/>
    <property type="match status" value="1"/>
</dbReference>
<feature type="compositionally biased region" description="Low complexity" evidence="2">
    <location>
        <begin position="110"/>
        <end position="122"/>
    </location>
</feature>
<dbReference type="Gene3D" id="3.30.1330.60">
    <property type="entry name" value="OmpA-like domain"/>
    <property type="match status" value="1"/>
</dbReference>
<dbReference type="Proteomes" id="UP000438106">
    <property type="component" value="Unassembled WGS sequence"/>
</dbReference>
<feature type="compositionally biased region" description="Low complexity" evidence="2">
    <location>
        <begin position="332"/>
        <end position="355"/>
    </location>
</feature>
<feature type="compositionally biased region" description="Acidic residues" evidence="2">
    <location>
        <begin position="170"/>
        <end position="181"/>
    </location>
</feature>
<feature type="region of interest" description="Disordered" evidence="2">
    <location>
        <begin position="97"/>
        <end position="200"/>
    </location>
</feature>
<organism evidence="5 6">
    <name type="scientific">Devosia marina</name>
    <dbReference type="NCBI Taxonomy" id="2683198"/>
    <lineage>
        <taxon>Bacteria</taxon>
        <taxon>Pseudomonadati</taxon>
        <taxon>Pseudomonadota</taxon>
        <taxon>Alphaproteobacteria</taxon>
        <taxon>Hyphomicrobiales</taxon>
        <taxon>Devosiaceae</taxon>
        <taxon>Devosia</taxon>
    </lineage>
</organism>
<dbReference type="GO" id="GO:0016020">
    <property type="term" value="C:membrane"/>
    <property type="evidence" value="ECO:0007669"/>
    <property type="project" value="UniProtKB-UniRule"/>
</dbReference>
<evidence type="ECO:0000256" key="3">
    <source>
        <dbReference type="SAM" id="SignalP"/>
    </source>
</evidence>
<evidence type="ECO:0000256" key="1">
    <source>
        <dbReference type="PROSITE-ProRule" id="PRU00473"/>
    </source>
</evidence>
<dbReference type="PANTHER" id="PTHR30329">
    <property type="entry name" value="STATOR ELEMENT OF FLAGELLAR MOTOR COMPLEX"/>
    <property type="match status" value="1"/>
</dbReference>
<feature type="compositionally biased region" description="Basic and acidic residues" evidence="2">
    <location>
        <begin position="315"/>
        <end position="331"/>
    </location>
</feature>
<dbReference type="EMBL" id="WQRF01000012">
    <property type="protein sequence ID" value="MVT00928.1"/>
    <property type="molecule type" value="Genomic_DNA"/>
</dbReference>
<comment type="caution">
    <text evidence="5">The sequence shown here is derived from an EMBL/GenBank/DDBJ whole genome shotgun (WGS) entry which is preliminary data.</text>
</comment>
<keyword evidence="3" id="KW-0732">Signal</keyword>
<feature type="chain" id="PRO_5030961956" evidence="3">
    <location>
        <begin position="40"/>
        <end position="723"/>
    </location>
</feature>
<feature type="domain" description="OmpA-like" evidence="4">
    <location>
        <begin position="597"/>
        <end position="717"/>
    </location>
</feature>
<dbReference type="PROSITE" id="PS51123">
    <property type="entry name" value="OMPA_2"/>
    <property type="match status" value="1"/>
</dbReference>
<dbReference type="PANTHER" id="PTHR30329:SF21">
    <property type="entry name" value="LIPOPROTEIN YIAD-RELATED"/>
    <property type="match status" value="1"/>
</dbReference>
<keyword evidence="1" id="KW-0472">Membrane</keyword>
<dbReference type="AlphaFoldDB" id="A0A7X3K4T8"/>
<evidence type="ECO:0000313" key="5">
    <source>
        <dbReference type="EMBL" id="MVT00928.1"/>
    </source>
</evidence>
<evidence type="ECO:0000256" key="2">
    <source>
        <dbReference type="SAM" id="MobiDB-lite"/>
    </source>
</evidence>
<accession>A0A7X3K4T8</accession>
<dbReference type="SUPFAM" id="SSF103088">
    <property type="entry name" value="OmpA-like"/>
    <property type="match status" value="1"/>
</dbReference>
<dbReference type="CDD" id="cd07185">
    <property type="entry name" value="OmpA_C-like"/>
    <property type="match status" value="1"/>
</dbReference>
<keyword evidence="6" id="KW-1185">Reference proteome</keyword>
<dbReference type="InterPro" id="IPR036737">
    <property type="entry name" value="OmpA-like_sf"/>
</dbReference>
<feature type="compositionally biased region" description="Acidic residues" evidence="2">
    <location>
        <begin position="279"/>
        <end position="292"/>
    </location>
</feature>
<dbReference type="InterPro" id="IPR006665">
    <property type="entry name" value="OmpA-like"/>
</dbReference>
<reference evidence="5 6" key="1">
    <citation type="submission" date="2019-12" db="EMBL/GenBank/DDBJ databases">
        <title>Devosia maris sp. nov., isolated from the deep seawater.</title>
        <authorList>
            <person name="Liu Y."/>
        </authorList>
    </citation>
    <scope>NUCLEOTIDE SEQUENCE [LARGE SCALE GENOMIC DNA]</scope>
    <source>
        <strain evidence="5 6">L53-10-65</strain>
    </source>
</reference>
<feature type="signal peptide" evidence="3">
    <location>
        <begin position="1"/>
        <end position="39"/>
    </location>
</feature>
<feature type="compositionally biased region" description="Low complexity" evidence="2">
    <location>
        <begin position="150"/>
        <end position="163"/>
    </location>
</feature>
<sequence length="723" mass="77629">MLDRKCFKHKRIRTMRLKNWLLAGTSIGLLAFAPISAQAQDAELQTAYQAYVEAQASGDAAALEAAQTALTELCIVGGYASLEECIAAIEAGSAQPAAEAPSVEEEAPAEEPVAAEPAPVEEPVAEEPAPEQPPAEQPAAEEPAAEEPVAEQPVTEEPAAEPAPVREEPVSEEPMMEEAPAEETPVLDEAAPAEEEASIEAQLSAQVDAHNAAVADLAAGADAAEAQARIDAALAEITAICGVLGYGDIDACLAEFGLELSPLPKAASTEEQPATPADEQPEPVEDTTSEGEPAEMVEDLPEGVTQDQVAPVLDSAKDEQAAPSERAKPVEGEAAVQAGANAEAQAQPKPAAEQPAAPPPASDEEAQSEAMRTFAAKPIAAVTADEGEAVTAQENATVNQTVINNYVTNITTNVTGDNNTVTTGSQQTPVTVVESPQVQTGGGDAFAQLILQVGTQLIVNSVGLDTDRFYDPQEDEIYYERLSNNRVREVITRPDGTQIITVRNRNGDILRRSRITPDGREYVLAYFDDSYYDDLERWRDPAENLPPLRLNIPVREYVLDSRYADEEELEVFFSQPPVEQVARLYSIDEVKRSARLRDSVRRLEVGNLTFDTGAATIERSQVQALSGVANAMLSLLERNPNETFLIEGHTDAIGSDIANLRLSDLRAATVARVLTDFYGVPPENLATQGYGERYLKIRTEAAERENRRVTIRRITPLITVAAR</sequence>
<feature type="region of interest" description="Disordered" evidence="2">
    <location>
        <begin position="265"/>
        <end position="292"/>
    </location>
</feature>
<feature type="region of interest" description="Disordered" evidence="2">
    <location>
        <begin position="314"/>
        <end position="371"/>
    </location>
</feature>
<proteinExistence type="predicted"/>
<evidence type="ECO:0000313" key="6">
    <source>
        <dbReference type="Proteomes" id="UP000438106"/>
    </source>
</evidence>
<name>A0A7X3K4T8_9HYPH</name>
<evidence type="ECO:0000259" key="4">
    <source>
        <dbReference type="PROSITE" id="PS51123"/>
    </source>
</evidence>
<gene>
    <name evidence="5" type="ORF">GO014_18070</name>
</gene>